<dbReference type="InterPro" id="IPR027409">
    <property type="entry name" value="GroEL-like_apical_dom_sf"/>
</dbReference>
<comment type="caution">
    <text evidence="9">The sequence shown here is derived from an EMBL/GenBank/DDBJ whole genome shotgun (WGS) entry which is preliminary data.</text>
</comment>
<comment type="subcellular location">
    <subcellularLocation>
        <location evidence="6">Cytoplasm</location>
    </subcellularLocation>
</comment>
<dbReference type="InterPro" id="IPR001844">
    <property type="entry name" value="Cpn60/GroEL"/>
</dbReference>
<dbReference type="GO" id="GO:0140662">
    <property type="term" value="F:ATP-dependent protein folding chaperone"/>
    <property type="evidence" value="ECO:0007669"/>
    <property type="project" value="InterPro"/>
</dbReference>
<dbReference type="GO" id="GO:0005737">
    <property type="term" value="C:cytoplasm"/>
    <property type="evidence" value="ECO:0007669"/>
    <property type="project" value="UniProtKB-SubCell"/>
</dbReference>
<evidence type="ECO:0000256" key="5">
    <source>
        <dbReference type="ARBA" id="ARBA00023235"/>
    </source>
</evidence>
<dbReference type="CDD" id="cd03344">
    <property type="entry name" value="GroEL"/>
    <property type="match status" value="1"/>
</dbReference>
<feature type="binding site" evidence="6">
    <location>
        <position position="413"/>
    </location>
    <ligand>
        <name>ATP</name>
        <dbReference type="ChEBI" id="CHEBI:30616"/>
    </ligand>
</feature>
<evidence type="ECO:0000256" key="3">
    <source>
        <dbReference type="ARBA" id="ARBA00022840"/>
    </source>
</evidence>
<dbReference type="GO" id="GO:0005524">
    <property type="term" value="F:ATP binding"/>
    <property type="evidence" value="ECO:0007669"/>
    <property type="project" value="UniProtKB-UniRule"/>
</dbReference>
<evidence type="ECO:0000256" key="1">
    <source>
        <dbReference type="ARBA" id="ARBA00006607"/>
    </source>
</evidence>
<dbReference type="AlphaFoldDB" id="A0A081R7D5"/>
<dbReference type="RefSeq" id="WP_042902058.1">
    <property type="nucleotide sequence ID" value="NZ_JAKUWH010000005.1"/>
</dbReference>
<dbReference type="HAMAP" id="MF_00600">
    <property type="entry name" value="CH60"/>
    <property type="match status" value="1"/>
</dbReference>
<dbReference type="PROSITE" id="PS00296">
    <property type="entry name" value="CHAPERONINS_CPN60"/>
    <property type="match status" value="1"/>
</dbReference>
<evidence type="ECO:0000256" key="7">
    <source>
        <dbReference type="RuleBase" id="RU000418"/>
    </source>
</evidence>
<evidence type="ECO:0000256" key="8">
    <source>
        <dbReference type="RuleBase" id="RU000419"/>
    </source>
</evidence>
<dbReference type="InterPro" id="IPR002423">
    <property type="entry name" value="Cpn60/GroEL/TCP-1"/>
</dbReference>
<dbReference type="SUPFAM" id="SSF52029">
    <property type="entry name" value="GroEL apical domain-like"/>
    <property type="match status" value="1"/>
</dbReference>
<gene>
    <name evidence="6 9" type="primary">groL</name>
    <name evidence="6" type="synonym">groEL</name>
    <name evidence="9" type="ORF">SK143_0266</name>
</gene>
<dbReference type="GO" id="GO:0051082">
    <property type="term" value="F:unfolded protein binding"/>
    <property type="evidence" value="ECO:0007669"/>
    <property type="project" value="UniProtKB-UniRule"/>
</dbReference>
<dbReference type="Pfam" id="PF00118">
    <property type="entry name" value="Cpn60_TCP1"/>
    <property type="match status" value="1"/>
</dbReference>
<dbReference type="InterPro" id="IPR018370">
    <property type="entry name" value="Chaperonin_Cpn60_CS"/>
</dbReference>
<keyword evidence="4 6" id="KW-0143">Chaperone</keyword>
<sequence length="540" mass="57063">MAKDIKFSSDARSAMVRGVDILADTVKVTLGPKGRNVVLEKSFGSPLITNDGVTIAKEIELEDHFENMGAKLVSEVASKTNDIAGDGTTTATVLTQAIVREGIKNVTAGANPIGIRRGIETAVAAAVEALKNNAIPVANKEAIAQVAAVSSRSEKVGEYISEAMEKVGKDGVITIEESRGMETELEVVEGMQFDRGYLSQYMVTDNEKMVADLENPYILITDKKISNIQEILPLLESILQSSRPLLIIADDVDGEALPTLVLNKIRGTFNVVAVKAPGFGDRRKAMLEDIAILTGGTVITEDLGLELKDATIEALGQAAKVSVDKDSTVIVEGAGNPEAIANRVAVIKSQIETTTSEFDREKLQERLAKLSGGVAVIKVGAATETELKEMKLRIEDALNATRAAVEEGIVAGGGTALVNVISAVETLELTGDGATGRNIVLRALEEPVRQIAYNAGYEGSIVIDRLKNAELGTGFNAATGEWVNMIEEGIIDPVKVSRSALQNAASVASLILTTEAVVANKPEPVAPAPAMDPSMMSGMM</sequence>
<feature type="binding site" evidence="6">
    <location>
        <position position="492"/>
    </location>
    <ligand>
        <name>ATP</name>
        <dbReference type="ChEBI" id="CHEBI:30616"/>
    </ligand>
</feature>
<evidence type="ECO:0000256" key="2">
    <source>
        <dbReference type="ARBA" id="ARBA00022741"/>
    </source>
</evidence>
<comment type="function">
    <text evidence="6 8">Together with its co-chaperonin GroES, plays an essential role in assisting protein folding. The GroEL-GroES system forms a nano-cage that allows encapsulation of the non-native substrate proteins and provides a physical environment optimized to promote and accelerate protein folding.</text>
</comment>
<dbReference type="SUPFAM" id="SSF54849">
    <property type="entry name" value="GroEL-intermediate domain like"/>
    <property type="match status" value="1"/>
</dbReference>
<dbReference type="Gene3D" id="3.30.260.10">
    <property type="entry name" value="TCP-1-like chaperonin intermediate domain"/>
    <property type="match status" value="1"/>
</dbReference>
<comment type="similarity">
    <text evidence="1 6 7">Belongs to the chaperonin (HSP60) family.</text>
</comment>
<keyword evidence="5 6" id="KW-0413">Isomerase</keyword>
<dbReference type="EMBL" id="JPGB01000003">
    <property type="protein sequence ID" value="KEQ51108.1"/>
    <property type="molecule type" value="Genomic_DNA"/>
</dbReference>
<dbReference type="PANTHER" id="PTHR45633">
    <property type="entry name" value="60 KDA HEAT SHOCK PROTEIN, MITOCHONDRIAL"/>
    <property type="match status" value="1"/>
</dbReference>
<dbReference type="NCBIfam" id="NF009488">
    <property type="entry name" value="PRK12850.1"/>
    <property type="match status" value="1"/>
</dbReference>
<keyword evidence="6" id="KW-0963">Cytoplasm</keyword>
<dbReference type="STRING" id="1303.SORDD17_01853"/>
<reference evidence="9 10" key="1">
    <citation type="submission" date="2014-05" db="EMBL/GenBank/DDBJ databases">
        <authorList>
            <person name="Daugherty S.C."/>
            <person name="Tallon L.J."/>
            <person name="Sadzewicz L."/>
            <person name="Kilian M."/>
            <person name="Tettelin H."/>
        </authorList>
    </citation>
    <scope>NUCLEOTIDE SEQUENCE [LARGE SCALE GENOMIC DNA]</scope>
    <source>
        <strain evidence="9 10">SK143</strain>
    </source>
</reference>
<keyword evidence="2 6" id="KW-0547">Nucleotide-binding</keyword>
<organism evidence="9 10">
    <name type="scientific">Streptococcus oralis</name>
    <dbReference type="NCBI Taxonomy" id="1303"/>
    <lineage>
        <taxon>Bacteria</taxon>
        <taxon>Bacillati</taxon>
        <taxon>Bacillota</taxon>
        <taxon>Bacilli</taxon>
        <taxon>Lactobacillales</taxon>
        <taxon>Streptococcaceae</taxon>
        <taxon>Streptococcus</taxon>
    </lineage>
</organism>
<dbReference type="InterPro" id="IPR027413">
    <property type="entry name" value="GROEL-like_equatorial_sf"/>
</dbReference>
<feature type="binding site" evidence="6">
    <location>
        <begin position="476"/>
        <end position="478"/>
    </location>
    <ligand>
        <name>ATP</name>
        <dbReference type="ChEBI" id="CHEBI:30616"/>
    </ligand>
</feature>
<dbReference type="InterPro" id="IPR027410">
    <property type="entry name" value="TCP-1-like_intermed_sf"/>
</dbReference>
<dbReference type="Gene3D" id="3.50.7.10">
    <property type="entry name" value="GroEL"/>
    <property type="match status" value="1"/>
</dbReference>
<name>A0A081R7D5_STROR</name>
<comment type="subunit">
    <text evidence="6 8">Forms a cylinder of 14 subunits composed of two heptameric rings stacked back-to-back. Interacts with the co-chaperonin GroES.</text>
</comment>
<accession>A0A081R7D5</accession>
<dbReference type="EC" id="5.6.1.7" evidence="6"/>
<proteinExistence type="inferred from homology"/>
<evidence type="ECO:0000256" key="4">
    <source>
        <dbReference type="ARBA" id="ARBA00023186"/>
    </source>
</evidence>
<dbReference type="NCBIfam" id="TIGR02348">
    <property type="entry name" value="GroEL"/>
    <property type="match status" value="1"/>
</dbReference>
<evidence type="ECO:0000313" key="10">
    <source>
        <dbReference type="Proteomes" id="UP000028098"/>
    </source>
</evidence>
<dbReference type="GO" id="GO:0016853">
    <property type="term" value="F:isomerase activity"/>
    <property type="evidence" value="ECO:0007669"/>
    <property type="project" value="UniProtKB-KW"/>
</dbReference>
<feature type="binding site" evidence="6">
    <location>
        <begin position="29"/>
        <end position="32"/>
    </location>
    <ligand>
        <name>ATP</name>
        <dbReference type="ChEBI" id="CHEBI:30616"/>
    </ligand>
</feature>
<comment type="caution">
    <text evidence="6">Lacks conserved residue(s) required for the propagation of feature annotation.</text>
</comment>
<evidence type="ECO:0000313" key="9">
    <source>
        <dbReference type="EMBL" id="KEQ51108.1"/>
    </source>
</evidence>
<evidence type="ECO:0000256" key="6">
    <source>
        <dbReference type="HAMAP-Rule" id="MF_00600"/>
    </source>
</evidence>
<dbReference type="Gene3D" id="1.10.560.10">
    <property type="entry name" value="GroEL-like equatorial domain"/>
    <property type="match status" value="1"/>
</dbReference>
<dbReference type="Proteomes" id="UP000028098">
    <property type="component" value="Unassembled WGS sequence"/>
</dbReference>
<feature type="binding site" evidence="6">
    <location>
        <begin position="86"/>
        <end position="90"/>
    </location>
    <ligand>
        <name>ATP</name>
        <dbReference type="ChEBI" id="CHEBI:30616"/>
    </ligand>
</feature>
<dbReference type="PATRIC" id="fig|1303.44.peg.234"/>
<dbReference type="NCBIfam" id="NF009489">
    <property type="entry name" value="PRK12851.1"/>
    <property type="match status" value="1"/>
</dbReference>
<dbReference type="NCBIfam" id="NF009487">
    <property type="entry name" value="PRK12849.1"/>
    <property type="match status" value="1"/>
</dbReference>
<dbReference type="PRINTS" id="PR00298">
    <property type="entry name" value="CHAPERONIN60"/>
</dbReference>
<dbReference type="FunFam" id="3.50.7.10:FF:000001">
    <property type="entry name" value="60 kDa chaperonin"/>
    <property type="match status" value="1"/>
</dbReference>
<dbReference type="GO" id="GO:0042026">
    <property type="term" value="P:protein refolding"/>
    <property type="evidence" value="ECO:0007669"/>
    <property type="project" value="UniProtKB-UniRule"/>
</dbReference>
<keyword evidence="3 6" id="KW-0067">ATP-binding</keyword>
<dbReference type="SUPFAM" id="SSF48592">
    <property type="entry name" value="GroEL equatorial domain-like"/>
    <property type="match status" value="1"/>
</dbReference>
<dbReference type="FunFam" id="1.10.560.10:FF:000001">
    <property type="entry name" value="60 kDa chaperonin"/>
    <property type="match status" value="1"/>
</dbReference>
<dbReference type="NCBIfam" id="NF000592">
    <property type="entry name" value="PRK00013.1"/>
    <property type="match status" value="1"/>
</dbReference>
<protein>
    <recommendedName>
        <fullName evidence="6">Chaperonin GroEL</fullName>
        <ecNumber evidence="6">5.6.1.7</ecNumber>
    </recommendedName>
    <alternativeName>
        <fullName evidence="6">60 kDa chaperonin</fullName>
    </alternativeName>
    <alternativeName>
        <fullName evidence="6">Chaperonin-60</fullName>
        <shortName evidence="6">Cpn60</shortName>
    </alternativeName>
</protein>